<organism evidence="2">
    <name type="scientific">marine sediment metagenome</name>
    <dbReference type="NCBI Taxonomy" id="412755"/>
    <lineage>
        <taxon>unclassified sequences</taxon>
        <taxon>metagenomes</taxon>
        <taxon>ecological metagenomes</taxon>
    </lineage>
</organism>
<gene>
    <name evidence="2" type="ORF">LCGC14_2583630</name>
</gene>
<dbReference type="AlphaFoldDB" id="A0A0F9D6F8"/>
<comment type="caution">
    <text evidence="2">The sequence shown here is derived from an EMBL/GenBank/DDBJ whole genome shotgun (WGS) entry which is preliminary data.</text>
</comment>
<name>A0A0F9D6F8_9ZZZZ</name>
<feature type="region of interest" description="Disordered" evidence="1">
    <location>
        <begin position="78"/>
        <end position="106"/>
    </location>
</feature>
<proteinExistence type="predicted"/>
<sequence>MEEPNMASWMVRLAEGKTTGKGGGKKIAVSLSSRGWSSRAYPTRGGYLHIVVGGNPIAELPVEPNLRLTFELETTGIAVKENDHRDSTRDSSANPVVLGRGPHAGP</sequence>
<accession>A0A0F9D6F8</accession>
<evidence type="ECO:0000313" key="2">
    <source>
        <dbReference type="EMBL" id="KKL07678.1"/>
    </source>
</evidence>
<reference evidence="2" key="1">
    <citation type="journal article" date="2015" name="Nature">
        <title>Complex archaea that bridge the gap between prokaryotes and eukaryotes.</title>
        <authorList>
            <person name="Spang A."/>
            <person name="Saw J.H."/>
            <person name="Jorgensen S.L."/>
            <person name="Zaremba-Niedzwiedzka K."/>
            <person name="Martijn J."/>
            <person name="Lind A.E."/>
            <person name="van Eijk R."/>
            <person name="Schleper C."/>
            <person name="Guy L."/>
            <person name="Ettema T.J."/>
        </authorList>
    </citation>
    <scope>NUCLEOTIDE SEQUENCE</scope>
</reference>
<protein>
    <submittedName>
        <fullName evidence="2">Uncharacterized protein</fullName>
    </submittedName>
</protein>
<feature type="compositionally biased region" description="Basic and acidic residues" evidence="1">
    <location>
        <begin position="80"/>
        <end position="89"/>
    </location>
</feature>
<dbReference type="EMBL" id="LAZR01043190">
    <property type="protein sequence ID" value="KKL07678.1"/>
    <property type="molecule type" value="Genomic_DNA"/>
</dbReference>
<evidence type="ECO:0000256" key="1">
    <source>
        <dbReference type="SAM" id="MobiDB-lite"/>
    </source>
</evidence>